<gene>
    <name evidence="2" type="ORF">CHLRE_03g164400v5</name>
</gene>
<organism evidence="2 3">
    <name type="scientific">Chlamydomonas reinhardtii</name>
    <name type="common">Chlamydomonas smithii</name>
    <dbReference type="NCBI Taxonomy" id="3055"/>
    <lineage>
        <taxon>Eukaryota</taxon>
        <taxon>Viridiplantae</taxon>
        <taxon>Chlorophyta</taxon>
        <taxon>core chlorophytes</taxon>
        <taxon>Chlorophyceae</taxon>
        <taxon>CS clade</taxon>
        <taxon>Chlamydomonadales</taxon>
        <taxon>Chlamydomonadaceae</taxon>
        <taxon>Chlamydomonas</taxon>
    </lineage>
</organism>
<dbReference type="EMBL" id="CM008964">
    <property type="protein sequence ID" value="PNW84927.1"/>
    <property type="molecule type" value="Genomic_DNA"/>
</dbReference>
<dbReference type="AlphaFoldDB" id="A0A2K3DWL1"/>
<feature type="compositionally biased region" description="Gly residues" evidence="1">
    <location>
        <begin position="186"/>
        <end position="203"/>
    </location>
</feature>
<dbReference type="Proteomes" id="UP000006906">
    <property type="component" value="Chromosome 3"/>
</dbReference>
<feature type="region of interest" description="Disordered" evidence="1">
    <location>
        <begin position="110"/>
        <end position="138"/>
    </location>
</feature>
<reference evidence="2 3" key="1">
    <citation type="journal article" date="2007" name="Science">
        <title>The Chlamydomonas genome reveals the evolution of key animal and plant functions.</title>
        <authorList>
            <person name="Merchant S.S."/>
            <person name="Prochnik S.E."/>
            <person name="Vallon O."/>
            <person name="Harris E.H."/>
            <person name="Karpowicz S.J."/>
            <person name="Witman G.B."/>
            <person name="Terry A."/>
            <person name="Salamov A."/>
            <person name="Fritz-Laylin L.K."/>
            <person name="Marechal-Drouard L."/>
            <person name="Marshall W.F."/>
            <person name="Qu L.H."/>
            <person name="Nelson D.R."/>
            <person name="Sanderfoot A.A."/>
            <person name="Spalding M.H."/>
            <person name="Kapitonov V.V."/>
            <person name="Ren Q."/>
            <person name="Ferris P."/>
            <person name="Lindquist E."/>
            <person name="Shapiro H."/>
            <person name="Lucas S.M."/>
            <person name="Grimwood J."/>
            <person name="Schmutz J."/>
            <person name="Cardol P."/>
            <person name="Cerutti H."/>
            <person name="Chanfreau G."/>
            <person name="Chen C.L."/>
            <person name="Cognat V."/>
            <person name="Croft M.T."/>
            <person name="Dent R."/>
            <person name="Dutcher S."/>
            <person name="Fernandez E."/>
            <person name="Fukuzawa H."/>
            <person name="Gonzalez-Ballester D."/>
            <person name="Gonzalez-Halphen D."/>
            <person name="Hallmann A."/>
            <person name="Hanikenne M."/>
            <person name="Hippler M."/>
            <person name="Inwood W."/>
            <person name="Jabbari K."/>
            <person name="Kalanon M."/>
            <person name="Kuras R."/>
            <person name="Lefebvre P.A."/>
            <person name="Lemaire S.D."/>
            <person name="Lobanov A.V."/>
            <person name="Lohr M."/>
            <person name="Manuell A."/>
            <person name="Meier I."/>
            <person name="Mets L."/>
            <person name="Mittag M."/>
            <person name="Mittelmeier T."/>
            <person name="Moroney J.V."/>
            <person name="Moseley J."/>
            <person name="Napoli C."/>
            <person name="Nedelcu A.M."/>
            <person name="Niyogi K."/>
            <person name="Novoselov S.V."/>
            <person name="Paulsen I.T."/>
            <person name="Pazour G."/>
            <person name="Purton S."/>
            <person name="Ral J.P."/>
            <person name="Riano-Pachon D.M."/>
            <person name="Riekhof W."/>
            <person name="Rymarquis L."/>
            <person name="Schroda M."/>
            <person name="Stern D."/>
            <person name="Umen J."/>
            <person name="Willows R."/>
            <person name="Wilson N."/>
            <person name="Zimmer S.L."/>
            <person name="Allmer J."/>
            <person name="Balk J."/>
            <person name="Bisova K."/>
            <person name="Chen C.J."/>
            <person name="Elias M."/>
            <person name="Gendler K."/>
            <person name="Hauser C."/>
            <person name="Lamb M.R."/>
            <person name="Ledford H."/>
            <person name="Long J.C."/>
            <person name="Minagawa J."/>
            <person name="Page M.D."/>
            <person name="Pan J."/>
            <person name="Pootakham W."/>
            <person name="Roje S."/>
            <person name="Rose A."/>
            <person name="Stahlberg E."/>
            <person name="Terauchi A.M."/>
            <person name="Yang P."/>
            <person name="Ball S."/>
            <person name="Bowler C."/>
            <person name="Dieckmann C.L."/>
            <person name="Gladyshev V.N."/>
            <person name="Green P."/>
            <person name="Jorgensen R."/>
            <person name="Mayfield S."/>
            <person name="Mueller-Roeber B."/>
            <person name="Rajamani S."/>
            <person name="Sayre R.T."/>
            <person name="Brokstein P."/>
            <person name="Dubchak I."/>
            <person name="Goodstein D."/>
            <person name="Hornick L."/>
            <person name="Huang Y.W."/>
            <person name="Jhaveri J."/>
            <person name="Luo Y."/>
            <person name="Martinez D."/>
            <person name="Ngau W.C."/>
            <person name="Otillar B."/>
            <person name="Poliakov A."/>
            <person name="Porter A."/>
            <person name="Szajkowski L."/>
            <person name="Werner G."/>
            <person name="Zhou K."/>
            <person name="Grigoriev I.V."/>
            <person name="Rokhsar D.S."/>
            <person name="Grossman A.R."/>
        </authorList>
    </citation>
    <scope>NUCLEOTIDE SEQUENCE [LARGE SCALE GENOMIC DNA]</scope>
    <source>
        <strain evidence="3">CC-503</strain>
    </source>
</reference>
<dbReference type="Gramene" id="PNW84927">
    <property type="protein sequence ID" value="PNW84927"/>
    <property type="gene ID" value="CHLRE_03g164400v5"/>
</dbReference>
<evidence type="ECO:0000313" key="3">
    <source>
        <dbReference type="Proteomes" id="UP000006906"/>
    </source>
</evidence>
<dbReference type="PaxDb" id="3055-EDP06222"/>
<evidence type="ECO:0000256" key="1">
    <source>
        <dbReference type="SAM" id="MobiDB-lite"/>
    </source>
</evidence>
<dbReference type="GeneID" id="5729054"/>
<proteinExistence type="predicted"/>
<accession>A0A2K3DWL1</accession>
<feature type="compositionally biased region" description="Low complexity" evidence="1">
    <location>
        <begin position="13"/>
        <end position="35"/>
    </location>
</feature>
<feature type="compositionally biased region" description="Low complexity" evidence="1">
    <location>
        <begin position="204"/>
        <end position="214"/>
    </location>
</feature>
<dbReference type="OrthoDB" id="10671106at2759"/>
<evidence type="ECO:0000313" key="2">
    <source>
        <dbReference type="EMBL" id="PNW84927.1"/>
    </source>
</evidence>
<keyword evidence="3" id="KW-1185">Reference proteome</keyword>
<feature type="region of interest" description="Disordered" evidence="1">
    <location>
        <begin position="1"/>
        <end position="57"/>
    </location>
</feature>
<dbReference type="KEGG" id="cre:CHLRE_03g164400v5"/>
<feature type="compositionally biased region" description="Low complexity" evidence="1">
    <location>
        <begin position="110"/>
        <end position="130"/>
    </location>
</feature>
<sequence>MTQSVASSCCDIPQLPAAAPTPGGAPPAAAAQPRAPRARFSIRAEETSNALPCEDEDEVADELVSWRLRLQRQRQLLPERRRQQQVLEAYRSRRHMEEQAHLQLQQLLREASTGSAGSAAQRAGASAGAGSDDKETGQEVALAPTELQRLLGPLMPPAGTVEDWRVLLCSWEEVVATAARRSSPADGGGSGGNDSPGGGGGGDAVSAAAEWPVG</sequence>
<dbReference type="RefSeq" id="XP_042925889.1">
    <property type="nucleotide sequence ID" value="XM_043060760.1"/>
</dbReference>
<dbReference type="InParanoid" id="A0A2K3DWL1"/>
<feature type="region of interest" description="Disordered" evidence="1">
    <location>
        <begin position="179"/>
        <end position="214"/>
    </location>
</feature>
<protein>
    <submittedName>
        <fullName evidence="2">Uncharacterized protein</fullName>
    </submittedName>
</protein>
<name>A0A2K3DWL1_CHLRE</name>